<feature type="compositionally biased region" description="Polar residues" evidence="6">
    <location>
        <begin position="429"/>
        <end position="440"/>
    </location>
</feature>
<dbReference type="PRINTS" id="PR00205">
    <property type="entry name" value="CADHERIN"/>
</dbReference>
<evidence type="ECO:0000313" key="10">
    <source>
        <dbReference type="EMBL" id="KAF3706096.1"/>
    </source>
</evidence>
<evidence type="ECO:0000256" key="6">
    <source>
        <dbReference type="SAM" id="MobiDB-lite"/>
    </source>
</evidence>
<feature type="region of interest" description="Disordered" evidence="6">
    <location>
        <begin position="429"/>
        <end position="460"/>
    </location>
</feature>
<dbReference type="GO" id="GO:0016342">
    <property type="term" value="C:catenin complex"/>
    <property type="evidence" value="ECO:0007669"/>
    <property type="project" value="TreeGrafter"/>
</dbReference>
<evidence type="ECO:0000256" key="7">
    <source>
        <dbReference type="SAM" id="Phobius"/>
    </source>
</evidence>
<dbReference type="InterPro" id="IPR015919">
    <property type="entry name" value="Cadherin-like_sf"/>
</dbReference>
<feature type="domain" description="Cadherin" evidence="9">
    <location>
        <begin position="216"/>
        <end position="322"/>
    </location>
</feature>
<reference evidence="11" key="2">
    <citation type="submission" date="2019-02" db="EMBL/GenBank/DDBJ databases">
        <title>Opniocepnalus argus Var Kimnra genome.</title>
        <authorList>
            <person name="Zhou C."/>
            <person name="Xiao S."/>
        </authorList>
    </citation>
    <scope>NUCLEOTIDE SEQUENCE [LARGE SCALE GENOMIC DNA]</scope>
</reference>
<reference evidence="10 11" key="1">
    <citation type="submission" date="2019-02" db="EMBL/GenBank/DDBJ databases">
        <title>Opniocepnalus argus genome.</title>
        <authorList>
            <person name="Zhou C."/>
            <person name="Xiao S."/>
        </authorList>
    </citation>
    <scope>NUCLEOTIDE SEQUENCE [LARGE SCALE GENOMIC DNA]</scope>
    <source>
        <strain evidence="10">OARG1902GOOAL</strain>
        <tissue evidence="10">Muscle</tissue>
    </source>
</reference>
<dbReference type="SUPFAM" id="SSF49313">
    <property type="entry name" value="Cadherin-like"/>
    <property type="match status" value="3"/>
</dbReference>
<evidence type="ECO:0000256" key="8">
    <source>
        <dbReference type="SAM" id="SignalP"/>
    </source>
</evidence>
<dbReference type="SMART" id="SM00112">
    <property type="entry name" value="CA"/>
    <property type="match status" value="2"/>
</dbReference>
<feature type="chain" id="PRO_5026296933" evidence="8">
    <location>
        <begin position="29"/>
        <end position="702"/>
    </location>
</feature>
<dbReference type="Proteomes" id="UP000503349">
    <property type="component" value="Chromosome 23"/>
</dbReference>
<feature type="domain" description="Cadherin" evidence="9">
    <location>
        <begin position="38"/>
        <end position="128"/>
    </location>
</feature>
<dbReference type="GO" id="GO:0045296">
    <property type="term" value="F:cadherin binding"/>
    <property type="evidence" value="ECO:0007669"/>
    <property type="project" value="TreeGrafter"/>
</dbReference>
<evidence type="ECO:0000313" key="11">
    <source>
        <dbReference type="Proteomes" id="UP000503349"/>
    </source>
</evidence>
<keyword evidence="7" id="KW-0812">Transmembrane</keyword>
<keyword evidence="11" id="KW-1185">Reference proteome</keyword>
<comment type="subcellular location">
    <subcellularLocation>
        <location evidence="1">Membrane</location>
    </subcellularLocation>
</comment>
<feature type="compositionally biased region" description="Low complexity" evidence="6">
    <location>
        <begin position="444"/>
        <end position="460"/>
    </location>
</feature>
<keyword evidence="2" id="KW-0677">Repeat</keyword>
<evidence type="ECO:0000256" key="1">
    <source>
        <dbReference type="ARBA" id="ARBA00004370"/>
    </source>
</evidence>
<keyword evidence="8" id="KW-0732">Signal</keyword>
<feature type="compositionally biased region" description="Acidic residues" evidence="6">
    <location>
        <begin position="641"/>
        <end position="661"/>
    </location>
</feature>
<dbReference type="GO" id="GO:0016477">
    <property type="term" value="P:cell migration"/>
    <property type="evidence" value="ECO:0007669"/>
    <property type="project" value="TreeGrafter"/>
</dbReference>
<accession>A0A6G1QVJ4</accession>
<dbReference type="Pfam" id="PF00028">
    <property type="entry name" value="Cadherin"/>
    <property type="match status" value="1"/>
</dbReference>
<dbReference type="GO" id="GO:0007156">
    <property type="term" value="P:homophilic cell adhesion via plasma membrane adhesion molecules"/>
    <property type="evidence" value="ECO:0007669"/>
    <property type="project" value="InterPro"/>
</dbReference>
<dbReference type="PROSITE" id="PS50268">
    <property type="entry name" value="CADHERIN_2"/>
    <property type="match status" value="2"/>
</dbReference>
<keyword evidence="4 7" id="KW-0472">Membrane</keyword>
<feature type="compositionally biased region" description="Acidic residues" evidence="6">
    <location>
        <begin position="688"/>
        <end position="702"/>
    </location>
</feature>
<dbReference type="GO" id="GO:0008013">
    <property type="term" value="F:beta-catenin binding"/>
    <property type="evidence" value="ECO:0007669"/>
    <property type="project" value="TreeGrafter"/>
</dbReference>
<dbReference type="Gene3D" id="2.60.40.60">
    <property type="entry name" value="Cadherins"/>
    <property type="match status" value="3"/>
</dbReference>
<dbReference type="EMBL" id="CM015734">
    <property type="protein sequence ID" value="KAF3706096.1"/>
    <property type="molecule type" value="Genomic_DNA"/>
</dbReference>
<dbReference type="PANTHER" id="PTHR24027">
    <property type="entry name" value="CADHERIN-23"/>
    <property type="match status" value="1"/>
</dbReference>
<feature type="region of interest" description="Disordered" evidence="6">
    <location>
        <begin position="629"/>
        <end position="702"/>
    </location>
</feature>
<protein>
    <submittedName>
        <fullName evidence="10">Cadherin-related family member 5</fullName>
    </submittedName>
</protein>
<dbReference type="GO" id="GO:0000902">
    <property type="term" value="P:cell morphogenesis"/>
    <property type="evidence" value="ECO:0007669"/>
    <property type="project" value="TreeGrafter"/>
</dbReference>
<dbReference type="GO" id="GO:0005912">
    <property type="term" value="C:adherens junction"/>
    <property type="evidence" value="ECO:0007669"/>
    <property type="project" value="TreeGrafter"/>
</dbReference>
<dbReference type="CDD" id="cd11304">
    <property type="entry name" value="Cadherin_repeat"/>
    <property type="match status" value="3"/>
</dbReference>
<sequence length="702" mass="75338">MDEMNPHFTVRTSLSFLILTLLQTSGLAADMCSADSIVTIAENNAPGAIVTNITTEPGVTLEFSDAASTHDNTFRLEGNQLIAAKALDYESKEEYSVRITCSNPAIGPPLPITIVVIVNNVNDNPPVFSKSLEEMIVNEMSPVGTTVGRFTATDGDNDLLYYTLTSELDTPLTSTKSTASFTASTTIMVTIVDVDNRPPWFQPCTKYELGGALVCLSSSYTGRVVLNEKESGVLPLKPGPLYAIDGDSDINGEITYAFVSGNEDGLFEINPDTGNITMLKPADVLGTITLTVVAAQRINTFQFTSTTVTISVQVKSLHPPKFQSPQYEGIITAVGTMAMDMTNKDKPLQILAKDDDYIATEGFNPHISYSIEGRSDFIILDGFLFMTEDLPESTVPLKVVATDTSNEESSTARLSVVVKTGLTTTSLPLNTTDMTTSVGESTTDHSSNSSTTSDASSTTNPMVISPGGYGVVDMAALGATLGVLLFVCLVVIGVLIHRMRKGKADWRKMFEASMFQSSLGKGAGGHKEGIQYTNEAFENDEDGGSMGSSDPAGGGGMSGGEPRRVAADMPLKEATAKSSTSLHGLLPDDMSQAGSDASDEKEVKPILTKERRMEEGYKAVWFKEDIDPNAKEEVVIISDNREEDSEEDEQSFSGRDEDDEDNPKRKTSKVVIAEADLDSGLGVKIEDRGEDSDDDEVLNVDL</sequence>
<feature type="region of interest" description="Disordered" evidence="6">
    <location>
        <begin position="537"/>
        <end position="605"/>
    </location>
</feature>
<evidence type="ECO:0000259" key="9">
    <source>
        <dbReference type="PROSITE" id="PS50268"/>
    </source>
</evidence>
<dbReference type="InterPro" id="IPR002126">
    <property type="entry name" value="Cadherin-like_dom"/>
</dbReference>
<dbReference type="PANTHER" id="PTHR24027:SF414">
    <property type="entry name" value="CADHERIN-RELATED FAMILY MEMBER 5 ISOFORM X1"/>
    <property type="match status" value="1"/>
</dbReference>
<dbReference type="GO" id="GO:0016339">
    <property type="term" value="P:calcium-dependent cell-cell adhesion via plasma membrane cell adhesion molecules"/>
    <property type="evidence" value="ECO:0007669"/>
    <property type="project" value="TreeGrafter"/>
</dbReference>
<feature type="transmembrane region" description="Helical" evidence="7">
    <location>
        <begin position="474"/>
        <end position="496"/>
    </location>
</feature>
<dbReference type="AlphaFoldDB" id="A0A6G1QVJ4"/>
<evidence type="ECO:0000256" key="4">
    <source>
        <dbReference type="ARBA" id="ARBA00023136"/>
    </source>
</evidence>
<name>A0A6G1QVJ4_CHAAH</name>
<feature type="compositionally biased region" description="Basic and acidic residues" evidence="6">
    <location>
        <begin position="561"/>
        <end position="575"/>
    </location>
</feature>
<evidence type="ECO:0000256" key="5">
    <source>
        <dbReference type="PROSITE-ProRule" id="PRU00043"/>
    </source>
</evidence>
<proteinExistence type="predicted"/>
<gene>
    <name evidence="10" type="ORF">EXN66_Car021787</name>
</gene>
<keyword evidence="7" id="KW-1133">Transmembrane helix</keyword>
<dbReference type="GO" id="GO:0005509">
    <property type="term" value="F:calcium ion binding"/>
    <property type="evidence" value="ECO:0007669"/>
    <property type="project" value="UniProtKB-UniRule"/>
</dbReference>
<organism evidence="10 11">
    <name type="scientific">Channa argus</name>
    <name type="common">Northern snakehead</name>
    <name type="synonym">Ophicephalus argus</name>
    <dbReference type="NCBI Taxonomy" id="215402"/>
    <lineage>
        <taxon>Eukaryota</taxon>
        <taxon>Metazoa</taxon>
        <taxon>Chordata</taxon>
        <taxon>Craniata</taxon>
        <taxon>Vertebrata</taxon>
        <taxon>Euteleostomi</taxon>
        <taxon>Actinopterygii</taxon>
        <taxon>Neopterygii</taxon>
        <taxon>Teleostei</taxon>
        <taxon>Neoteleostei</taxon>
        <taxon>Acanthomorphata</taxon>
        <taxon>Anabantaria</taxon>
        <taxon>Anabantiformes</taxon>
        <taxon>Channoidei</taxon>
        <taxon>Channidae</taxon>
        <taxon>Channa</taxon>
    </lineage>
</organism>
<dbReference type="GO" id="GO:0007043">
    <property type="term" value="P:cell-cell junction assembly"/>
    <property type="evidence" value="ECO:0007669"/>
    <property type="project" value="TreeGrafter"/>
</dbReference>
<evidence type="ECO:0000256" key="3">
    <source>
        <dbReference type="ARBA" id="ARBA00022837"/>
    </source>
</evidence>
<dbReference type="GO" id="GO:0044331">
    <property type="term" value="P:cell-cell adhesion mediated by cadherin"/>
    <property type="evidence" value="ECO:0007669"/>
    <property type="project" value="TreeGrafter"/>
</dbReference>
<feature type="signal peptide" evidence="8">
    <location>
        <begin position="1"/>
        <end position="28"/>
    </location>
</feature>
<dbReference type="GO" id="GO:0034332">
    <property type="term" value="P:adherens junction organization"/>
    <property type="evidence" value="ECO:0007669"/>
    <property type="project" value="TreeGrafter"/>
</dbReference>
<evidence type="ECO:0000256" key="2">
    <source>
        <dbReference type="ARBA" id="ARBA00022737"/>
    </source>
</evidence>
<dbReference type="InterPro" id="IPR039808">
    <property type="entry name" value="Cadherin"/>
</dbReference>
<keyword evidence="3 5" id="KW-0106">Calcium</keyword>